<dbReference type="InterPro" id="IPR006218">
    <property type="entry name" value="DAHP1/KDSA"/>
</dbReference>
<dbReference type="RefSeq" id="WP_013496983.1">
    <property type="nucleotide sequence ID" value="NC_014833.1"/>
</dbReference>
<dbReference type="NCBIfam" id="NF006421">
    <property type="entry name" value="PRK08673.1"/>
    <property type="match status" value="1"/>
</dbReference>
<accession>E6UCZ7</accession>
<evidence type="ECO:0000259" key="2">
    <source>
        <dbReference type="Pfam" id="PF00793"/>
    </source>
</evidence>
<dbReference type="PANTHER" id="PTHR43018:SF1">
    <property type="entry name" value="PROTEIN AROA(G)"/>
    <property type="match status" value="1"/>
</dbReference>
<dbReference type="GO" id="GO:0016832">
    <property type="term" value="F:aldehyde-lyase activity"/>
    <property type="evidence" value="ECO:0007669"/>
    <property type="project" value="InterPro"/>
</dbReference>
<evidence type="ECO:0000313" key="5">
    <source>
        <dbReference type="Proteomes" id="UP000006919"/>
    </source>
</evidence>
<keyword evidence="1" id="KW-0808">Transferase</keyword>
<protein>
    <submittedName>
        <fullName evidence="4">Phospho-2-dehydro-3-deoxyheptonate aldolase</fullName>
    </submittedName>
</protein>
<dbReference type="InterPro" id="IPR041071">
    <property type="entry name" value="DAHP_snth_FXD"/>
</dbReference>
<dbReference type="eggNOG" id="COG2876">
    <property type="taxonomic scope" value="Bacteria"/>
</dbReference>
<proteinExistence type="predicted"/>
<dbReference type="GO" id="GO:0016740">
    <property type="term" value="F:transferase activity"/>
    <property type="evidence" value="ECO:0007669"/>
    <property type="project" value="UniProtKB-KW"/>
</dbReference>
<dbReference type="STRING" id="697329.Rumal_0234"/>
<dbReference type="PANTHER" id="PTHR43018">
    <property type="entry name" value="PHOSPHO-2-DEHYDRO-3-DEOXYHEPTONATE ALDOLASE"/>
    <property type="match status" value="1"/>
</dbReference>
<dbReference type="EMBL" id="CP002403">
    <property type="protein sequence ID" value="ADU20791.1"/>
    <property type="molecule type" value="Genomic_DNA"/>
</dbReference>
<feature type="domain" description="DAHP synthase ferredoxin-like" evidence="3">
    <location>
        <begin position="1"/>
        <end position="67"/>
    </location>
</feature>
<dbReference type="Pfam" id="PF00793">
    <property type="entry name" value="DAHP_synth_1"/>
    <property type="match status" value="1"/>
</dbReference>
<dbReference type="SUPFAM" id="SSF51569">
    <property type="entry name" value="Aldolase"/>
    <property type="match status" value="1"/>
</dbReference>
<dbReference type="OrthoDB" id="9780456at2"/>
<gene>
    <name evidence="4" type="ordered locus">Rumal_0234</name>
</gene>
<dbReference type="AlphaFoldDB" id="E6UCZ7"/>
<dbReference type="NCBIfam" id="NF009239">
    <property type="entry name" value="PRK12595.1"/>
    <property type="match status" value="1"/>
</dbReference>
<dbReference type="GO" id="GO:0009073">
    <property type="term" value="P:aromatic amino acid family biosynthetic process"/>
    <property type="evidence" value="ECO:0007669"/>
    <property type="project" value="InterPro"/>
</dbReference>
<dbReference type="KEGG" id="ral:Rumal_0234"/>
<evidence type="ECO:0000313" key="4">
    <source>
        <dbReference type="EMBL" id="ADU20791.1"/>
    </source>
</evidence>
<reference evidence="4 5" key="1">
    <citation type="journal article" date="2011" name="J. Bacteriol.">
        <title>Complete genome of the cellulolytic ruminal bacterium Ruminococcus albus 7.</title>
        <authorList>
            <person name="Suen G."/>
            <person name="Stevenson D.M."/>
            <person name="Bruce D.C."/>
            <person name="Chertkov O."/>
            <person name="Copeland A."/>
            <person name="Cheng J.F."/>
            <person name="Detter C."/>
            <person name="Detter J.C."/>
            <person name="Goodwin L.A."/>
            <person name="Han C.S."/>
            <person name="Hauser L.J."/>
            <person name="Ivanova N.N."/>
            <person name="Kyrpides N.C."/>
            <person name="Land M.L."/>
            <person name="Lapidus A."/>
            <person name="Lucas S."/>
            <person name="Ovchinnikova G."/>
            <person name="Pitluck S."/>
            <person name="Tapia R."/>
            <person name="Woyke T."/>
            <person name="Boyum J."/>
            <person name="Mead D."/>
            <person name="Weimer P.J."/>
        </authorList>
    </citation>
    <scope>NUCLEOTIDE SEQUENCE [LARGE SCALE GENOMIC DNA]</scope>
    <source>
        <strain evidence="5">ATCC 27210 / DSM 20455 / JCM 14654 / NCDO 2250 / 7</strain>
    </source>
</reference>
<dbReference type="Proteomes" id="UP000006919">
    <property type="component" value="Chromosome"/>
</dbReference>
<organism evidence="4 5">
    <name type="scientific">Ruminococcus albus (strain ATCC 27210 / DSM 20455 / JCM 14654 / NCDO 2250 / 7)</name>
    <dbReference type="NCBI Taxonomy" id="697329"/>
    <lineage>
        <taxon>Bacteria</taxon>
        <taxon>Bacillati</taxon>
        <taxon>Bacillota</taxon>
        <taxon>Clostridia</taxon>
        <taxon>Eubacteriales</taxon>
        <taxon>Oscillospiraceae</taxon>
        <taxon>Ruminococcus</taxon>
    </lineage>
</organism>
<evidence type="ECO:0000256" key="1">
    <source>
        <dbReference type="ARBA" id="ARBA00022679"/>
    </source>
</evidence>
<dbReference type="InterPro" id="IPR013785">
    <property type="entry name" value="Aldolase_TIM"/>
</dbReference>
<sequence length="339" mass="37079">MVIVLKDSANKKQIEELMEWLTRFDVKSNLVEGVHSKIIGLIGDTTAVDIESVQAREIVDTVKRVQEPYKNANRRFHPLDTVIDVRGRKLGGDRLQVIAGPCSVETEEQTIKTAIAVKEAGATMLRGGAFKPRTSPYAFQGLGKEGIDILKKARAETGLPIVTEIMDVSDIDLFDDVDIIQVGARNSQNFTLLKALGRLNKPILLKRGLSGTLQELLMSAEYIMSEGNSQVILCERGIRTYETATRNTLDLASVPLLKQKTHLPVTVDPSHATGIASLVEPCSLGAVAMGCHALEIEVHIDPEHAWSDGAQSLTPEKFKAVMNKIRAMAEFCGRPVDAD</sequence>
<name>E6UCZ7_RUMA7</name>
<dbReference type="InterPro" id="IPR006268">
    <property type="entry name" value="DAHP_syn_2"/>
</dbReference>
<dbReference type="Gene3D" id="3.30.70.1140">
    <property type="entry name" value="Phospho-2-dehydro-3-deoxyheptonate aldolase, domain 1"/>
    <property type="match status" value="1"/>
</dbReference>
<dbReference type="HOGENOM" id="CLU_062599_0_0_9"/>
<evidence type="ECO:0000259" key="3">
    <source>
        <dbReference type="Pfam" id="PF18152"/>
    </source>
</evidence>
<dbReference type="Gene3D" id="3.20.20.70">
    <property type="entry name" value="Aldolase class I"/>
    <property type="match status" value="1"/>
</dbReference>
<dbReference type="Pfam" id="PF18152">
    <property type="entry name" value="DAHP_snth_FXD"/>
    <property type="match status" value="1"/>
</dbReference>
<feature type="domain" description="DAHP synthetase I/KDSA" evidence="2">
    <location>
        <begin position="91"/>
        <end position="324"/>
    </location>
</feature>
<dbReference type="NCBIfam" id="TIGR01361">
    <property type="entry name" value="DAHP_synth_Bsub"/>
    <property type="match status" value="1"/>
</dbReference>
<dbReference type="InterPro" id="IPR052899">
    <property type="entry name" value="Class-I_DAHP_synthase"/>
</dbReference>